<evidence type="ECO:0000313" key="1">
    <source>
        <dbReference type="Proteomes" id="UP000887563"/>
    </source>
</evidence>
<evidence type="ECO:0000313" key="2">
    <source>
        <dbReference type="WBParaSite" id="Minc3s00334g10420"/>
    </source>
</evidence>
<sequence>MGSLNFFLIWGWVRVQRCKVGLFSCYFQKLVIVWNSPPPLFFTVSLTIFSFFV</sequence>
<keyword evidence="1" id="KW-1185">Reference proteome</keyword>
<accession>A0A914L963</accession>
<name>A0A914L963_MELIC</name>
<reference evidence="2" key="1">
    <citation type="submission" date="2022-11" db="UniProtKB">
        <authorList>
            <consortium name="WormBaseParasite"/>
        </authorList>
    </citation>
    <scope>IDENTIFICATION</scope>
</reference>
<protein>
    <submittedName>
        <fullName evidence="2">Candidate secreted effector</fullName>
    </submittedName>
</protein>
<dbReference type="Proteomes" id="UP000887563">
    <property type="component" value="Unplaced"/>
</dbReference>
<dbReference type="WBParaSite" id="Minc3s00334g10420">
    <property type="protein sequence ID" value="Minc3s00334g10420"/>
    <property type="gene ID" value="Minc3s00334g10420"/>
</dbReference>
<dbReference type="AlphaFoldDB" id="A0A914L963"/>
<organism evidence="1 2">
    <name type="scientific">Meloidogyne incognita</name>
    <name type="common">Southern root-knot nematode worm</name>
    <name type="synonym">Oxyuris incognita</name>
    <dbReference type="NCBI Taxonomy" id="6306"/>
    <lineage>
        <taxon>Eukaryota</taxon>
        <taxon>Metazoa</taxon>
        <taxon>Ecdysozoa</taxon>
        <taxon>Nematoda</taxon>
        <taxon>Chromadorea</taxon>
        <taxon>Rhabditida</taxon>
        <taxon>Tylenchina</taxon>
        <taxon>Tylenchomorpha</taxon>
        <taxon>Tylenchoidea</taxon>
        <taxon>Meloidogynidae</taxon>
        <taxon>Meloidogyninae</taxon>
        <taxon>Meloidogyne</taxon>
        <taxon>Meloidogyne incognita group</taxon>
    </lineage>
</organism>
<proteinExistence type="predicted"/>